<keyword evidence="3" id="KW-1185">Reference proteome</keyword>
<dbReference type="AlphaFoldDB" id="A0A0B4D6E2"/>
<dbReference type="Proteomes" id="UP000031167">
    <property type="component" value="Unassembled WGS sequence"/>
</dbReference>
<comment type="caution">
    <text evidence="2">The sequence shown here is derived from an EMBL/GenBank/DDBJ whole genome shotgun (WGS) entry which is preliminary data.</text>
</comment>
<name>A0A0B4D6E2_9FLAO</name>
<feature type="transmembrane region" description="Helical" evidence="1">
    <location>
        <begin position="62"/>
        <end position="82"/>
    </location>
</feature>
<gene>
    <name evidence="2" type="ORF">RM51_06300</name>
</gene>
<feature type="transmembrane region" description="Helical" evidence="1">
    <location>
        <begin position="33"/>
        <end position="50"/>
    </location>
</feature>
<dbReference type="EMBL" id="JWTA01000004">
    <property type="protein sequence ID" value="KIC64317.1"/>
    <property type="molecule type" value="Genomic_DNA"/>
</dbReference>
<reference evidence="2 3" key="1">
    <citation type="submission" date="2014-12" db="EMBL/GenBank/DDBJ databases">
        <title>Genome sequencing of Chryseobacterium taiwanense TPW19.</title>
        <authorList>
            <person name="Tan P.W."/>
            <person name="Chan K.-G."/>
        </authorList>
    </citation>
    <scope>NUCLEOTIDE SEQUENCE [LARGE SCALE GENOMIC DNA]</scope>
    <source>
        <strain evidence="2 3">TPW19</strain>
    </source>
</reference>
<proteinExistence type="predicted"/>
<accession>A0A0B4D6E2</accession>
<organism evidence="2 3">
    <name type="scientific">Chryseobacterium taiwanense</name>
    <dbReference type="NCBI Taxonomy" id="363331"/>
    <lineage>
        <taxon>Bacteria</taxon>
        <taxon>Pseudomonadati</taxon>
        <taxon>Bacteroidota</taxon>
        <taxon>Flavobacteriia</taxon>
        <taxon>Flavobacteriales</taxon>
        <taxon>Weeksellaceae</taxon>
        <taxon>Chryseobacterium group</taxon>
        <taxon>Chryseobacterium</taxon>
    </lineage>
</organism>
<evidence type="ECO:0000313" key="2">
    <source>
        <dbReference type="EMBL" id="KIC64317.1"/>
    </source>
</evidence>
<keyword evidence="1" id="KW-0472">Membrane</keyword>
<keyword evidence="1" id="KW-1133">Transmembrane helix</keyword>
<sequence length="83" mass="9486">MNTNIVFLLATLFSIYSGIQFGYFDSHTPPPQFLISSLLVIIGIPLIFFRKIIFKNKTNYKLHLIIISVNLIIVLLCFSPLLN</sequence>
<evidence type="ECO:0000313" key="3">
    <source>
        <dbReference type="Proteomes" id="UP000031167"/>
    </source>
</evidence>
<keyword evidence="1" id="KW-0812">Transmembrane</keyword>
<protein>
    <submittedName>
        <fullName evidence="2">Uncharacterized protein</fullName>
    </submittedName>
</protein>
<dbReference type="STRING" id="363331.RM51_06300"/>
<evidence type="ECO:0000256" key="1">
    <source>
        <dbReference type="SAM" id="Phobius"/>
    </source>
</evidence>